<dbReference type="GO" id="GO:1901259">
    <property type="term" value="P:chloroplast rRNA processing"/>
    <property type="evidence" value="ECO:0000318"/>
    <property type="project" value="GO_Central"/>
</dbReference>
<keyword evidence="4" id="KW-0809">Transit peptide</keyword>
<dbReference type="Gramene" id="OQU90990">
    <property type="protein sequence ID" value="OQU90990"/>
    <property type="gene ID" value="SORBI_3001G088700"/>
</dbReference>
<gene>
    <name evidence="5" type="ORF">SORBI_3001G088700</name>
</gene>
<name>A0A1Z5S4Y1_SORBI</name>
<dbReference type="OrthoDB" id="695233at2759"/>
<organism evidence="5 6">
    <name type="scientific">Sorghum bicolor</name>
    <name type="common">Sorghum</name>
    <name type="synonym">Sorghum vulgare</name>
    <dbReference type="NCBI Taxonomy" id="4558"/>
    <lineage>
        <taxon>Eukaryota</taxon>
        <taxon>Viridiplantae</taxon>
        <taxon>Streptophyta</taxon>
        <taxon>Embryophyta</taxon>
        <taxon>Tracheophyta</taxon>
        <taxon>Spermatophyta</taxon>
        <taxon>Magnoliopsida</taxon>
        <taxon>Liliopsida</taxon>
        <taxon>Poales</taxon>
        <taxon>Poaceae</taxon>
        <taxon>PACMAD clade</taxon>
        <taxon>Panicoideae</taxon>
        <taxon>Andropogonodae</taxon>
        <taxon>Andropogoneae</taxon>
        <taxon>Sorghinae</taxon>
        <taxon>Sorghum</taxon>
    </lineage>
</organism>
<dbReference type="GO" id="GO:0009507">
    <property type="term" value="C:chloroplast"/>
    <property type="evidence" value="ECO:0000318"/>
    <property type="project" value="GO_Central"/>
</dbReference>
<comment type="subcellular location">
    <subcellularLocation>
        <location evidence="1">Plastid</location>
        <location evidence="1">Chloroplast</location>
    </subcellularLocation>
</comment>
<dbReference type="Pfam" id="PF11523">
    <property type="entry name" value="DUF3223"/>
    <property type="match status" value="1"/>
</dbReference>
<sequence>MAAALCLPRAGAPFILLRASRFAPWAAPVLRRRLLSGPPTAGELPPPALPPISKLADPPVVGTPEPPLPFRSVEAEILRDIDPVVQLIKDILHSERYGDGECLCPKDENVVVEKLLSYHPRAHDKIGCGLDAIMVDRHPEFRKSRCLFVVRTDGVWIDFSYQKCLRAYIREKYPSHAERFIREHFKRT</sequence>
<evidence type="ECO:0000313" key="6">
    <source>
        <dbReference type="Proteomes" id="UP000000768"/>
    </source>
</evidence>
<dbReference type="InterPro" id="IPR044673">
    <property type="entry name" value="DCL-like"/>
</dbReference>
<reference evidence="6" key="2">
    <citation type="journal article" date="2018" name="Plant J.">
        <title>The Sorghum bicolor reference genome: improved assembly, gene annotations, a transcriptome atlas, and signatures of genome organization.</title>
        <authorList>
            <person name="McCormick R.F."/>
            <person name="Truong S.K."/>
            <person name="Sreedasyam A."/>
            <person name="Jenkins J."/>
            <person name="Shu S."/>
            <person name="Sims D."/>
            <person name="Kennedy M."/>
            <person name="Amirebrahimi M."/>
            <person name="Weers B.D."/>
            <person name="McKinley B."/>
            <person name="Mattison A."/>
            <person name="Morishige D.T."/>
            <person name="Grimwood J."/>
            <person name="Schmutz J."/>
            <person name="Mullet J.E."/>
        </authorList>
    </citation>
    <scope>NUCLEOTIDE SEQUENCE [LARGE SCALE GENOMIC DNA]</scope>
    <source>
        <strain evidence="6">cv. BTx623</strain>
    </source>
</reference>
<dbReference type="FunCoup" id="A0A1Z5S4Y1">
    <property type="interactions" value="1224"/>
</dbReference>
<dbReference type="GO" id="GO:0009658">
    <property type="term" value="P:chloroplast organization"/>
    <property type="evidence" value="ECO:0000318"/>
    <property type="project" value="GO_Central"/>
</dbReference>
<dbReference type="Proteomes" id="UP000000768">
    <property type="component" value="Chromosome 1"/>
</dbReference>
<keyword evidence="3" id="KW-0934">Plastid</keyword>
<dbReference type="PANTHER" id="PTHR33415:SF4">
    <property type="entry name" value="DCL PROTEIN (DUF3223)"/>
    <property type="match status" value="1"/>
</dbReference>
<dbReference type="FunFam" id="3.10.450.40:FF:000008">
    <property type="entry name" value="Protein DCL, chloroplastic"/>
    <property type="match status" value="1"/>
</dbReference>
<evidence type="ECO:0000256" key="4">
    <source>
        <dbReference type="ARBA" id="ARBA00022946"/>
    </source>
</evidence>
<protein>
    <recommendedName>
        <fullName evidence="7">DCL protein</fullName>
    </recommendedName>
</protein>
<dbReference type="eggNOG" id="ENOG502RY91">
    <property type="taxonomic scope" value="Eukaryota"/>
</dbReference>
<evidence type="ECO:0000256" key="1">
    <source>
        <dbReference type="ARBA" id="ARBA00004229"/>
    </source>
</evidence>
<dbReference type="EMBL" id="CM000760">
    <property type="protein sequence ID" value="OQU90990.1"/>
    <property type="molecule type" value="Genomic_DNA"/>
</dbReference>
<evidence type="ECO:0008006" key="7">
    <source>
        <dbReference type="Google" id="ProtNLM"/>
    </source>
</evidence>
<keyword evidence="6" id="KW-1185">Reference proteome</keyword>
<dbReference type="Gene3D" id="3.10.450.40">
    <property type="match status" value="1"/>
</dbReference>
<dbReference type="InParanoid" id="A0A1Z5S4Y1"/>
<dbReference type="KEGG" id="sbi:8085935"/>
<accession>A0A1Z5S4Y1</accession>
<proteinExistence type="predicted"/>
<dbReference type="AlphaFoldDB" id="A0A1Z5S4Y1"/>
<evidence type="ECO:0000313" key="5">
    <source>
        <dbReference type="EMBL" id="OQU90990.1"/>
    </source>
</evidence>
<evidence type="ECO:0000256" key="3">
    <source>
        <dbReference type="ARBA" id="ARBA00022640"/>
    </source>
</evidence>
<evidence type="ECO:0000256" key="2">
    <source>
        <dbReference type="ARBA" id="ARBA00022528"/>
    </source>
</evidence>
<keyword evidence="2" id="KW-0150">Chloroplast</keyword>
<reference evidence="5 6" key="1">
    <citation type="journal article" date="2009" name="Nature">
        <title>The Sorghum bicolor genome and the diversification of grasses.</title>
        <authorList>
            <person name="Paterson A.H."/>
            <person name="Bowers J.E."/>
            <person name="Bruggmann R."/>
            <person name="Dubchak I."/>
            <person name="Grimwood J."/>
            <person name="Gundlach H."/>
            <person name="Haberer G."/>
            <person name="Hellsten U."/>
            <person name="Mitros T."/>
            <person name="Poliakov A."/>
            <person name="Schmutz J."/>
            <person name="Spannagl M."/>
            <person name="Tang H."/>
            <person name="Wang X."/>
            <person name="Wicker T."/>
            <person name="Bharti A.K."/>
            <person name="Chapman J."/>
            <person name="Feltus F.A."/>
            <person name="Gowik U."/>
            <person name="Grigoriev I.V."/>
            <person name="Lyons E."/>
            <person name="Maher C.A."/>
            <person name="Martis M."/>
            <person name="Narechania A."/>
            <person name="Otillar R.P."/>
            <person name="Penning B.W."/>
            <person name="Salamov A.A."/>
            <person name="Wang Y."/>
            <person name="Zhang L."/>
            <person name="Carpita N.C."/>
            <person name="Freeling M."/>
            <person name="Gingle A.R."/>
            <person name="Hash C.T."/>
            <person name="Keller B."/>
            <person name="Klein P."/>
            <person name="Kresovich S."/>
            <person name="McCann M.C."/>
            <person name="Ming R."/>
            <person name="Peterson D.G."/>
            <person name="Mehboob-ur-Rahman"/>
            <person name="Ware D."/>
            <person name="Westhoff P."/>
            <person name="Mayer K.F."/>
            <person name="Messing J."/>
            <person name="Rokhsar D.S."/>
        </authorList>
    </citation>
    <scope>NUCLEOTIDE SEQUENCE [LARGE SCALE GENOMIC DNA]</scope>
    <source>
        <strain evidence="6">cv. BTx623</strain>
    </source>
</reference>
<dbReference type="OMA" id="CLCPNDE"/>
<dbReference type="PANTHER" id="PTHR33415">
    <property type="entry name" value="PROTEIN EMBRYO DEFECTIVE 514"/>
    <property type="match status" value="1"/>
</dbReference>
<dbReference type="ExpressionAtlas" id="A0A1Z5S4Y1">
    <property type="expression patterns" value="baseline and differential"/>
</dbReference>